<feature type="compositionally biased region" description="Basic and acidic residues" evidence="1">
    <location>
        <begin position="304"/>
        <end position="314"/>
    </location>
</feature>
<dbReference type="OrthoDB" id="1877767at2759"/>
<feature type="domain" description="Transcription factor TFIIIC triple barrel" evidence="2">
    <location>
        <begin position="19"/>
        <end position="179"/>
    </location>
</feature>
<dbReference type="Gene3D" id="2.60.40.4370">
    <property type="match status" value="1"/>
</dbReference>
<evidence type="ECO:0000313" key="3">
    <source>
        <dbReference type="EMBL" id="KIW29569.1"/>
    </source>
</evidence>
<feature type="compositionally biased region" description="Basic and acidic residues" evidence="1">
    <location>
        <begin position="88"/>
        <end position="97"/>
    </location>
</feature>
<feature type="compositionally biased region" description="Polar residues" evidence="1">
    <location>
        <begin position="287"/>
        <end position="302"/>
    </location>
</feature>
<dbReference type="Proteomes" id="UP000054466">
    <property type="component" value="Unassembled WGS sequence"/>
</dbReference>
<organism evidence="3 4">
    <name type="scientific">Cladophialophora immunda</name>
    <dbReference type="NCBI Taxonomy" id="569365"/>
    <lineage>
        <taxon>Eukaryota</taxon>
        <taxon>Fungi</taxon>
        <taxon>Dikarya</taxon>
        <taxon>Ascomycota</taxon>
        <taxon>Pezizomycotina</taxon>
        <taxon>Eurotiomycetes</taxon>
        <taxon>Chaetothyriomycetidae</taxon>
        <taxon>Chaetothyriales</taxon>
        <taxon>Herpotrichiellaceae</taxon>
        <taxon>Cladophialophora</taxon>
    </lineage>
</organism>
<keyword evidence="4" id="KW-1185">Reference proteome</keyword>
<evidence type="ECO:0000256" key="1">
    <source>
        <dbReference type="SAM" id="MobiDB-lite"/>
    </source>
</evidence>
<accession>A0A0D2D1E7</accession>
<evidence type="ECO:0000313" key="4">
    <source>
        <dbReference type="Proteomes" id="UP000054466"/>
    </source>
</evidence>
<feature type="region of interest" description="Disordered" evidence="1">
    <location>
        <begin position="35"/>
        <end position="108"/>
    </location>
</feature>
<sequence length="314" mass="34217">MNEPEHRSEDDSEYEYDDTETETFFVDIDLSSLNSNLKSNLAGPPKPVTPAKRKISNSGPPTPGPDEPGLEAAESGAEGGRLRGSTQEPHETPPRNGEDDENAHLPSPSSRVQILDLTTVNPIISYQGQVYSCTWADMVGTNMFFTHPGILDAAEVLQSTDDYDLIGMSRIKLVGQAAKMLKKEKPSKEAGIDGPHVNGQAGAGGEIPNGRHDQDQVKKQASFLEKLMQVKRQRGETDVVRTFVDEKTVSVDLALVHESHRDEIQDLNEQVVRGNPDALARLQEIYSQSDGKAPQTQVSPESPSKAHDGADITI</sequence>
<dbReference type="EMBL" id="KN847042">
    <property type="protein sequence ID" value="KIW29569.1"/>
    <property type="molecule type" value="Genomic_DNA"/>
</dbReference>
<feature type="region of interest" description="Disordered" evidence="1">
    <location>
        <begin position="287"/>
        <end position="314"/>
    </location>
</feature>
<dbReference type="RefSeq" id="XP_016249785.1">
    <property type="nucleotide sequence ID" value="XM_016392266.1"/>
</dbReference>
<gene>
    <name evidence="3" type="ORF">PV07_05376</name>
</gene>
<feature type="region of interest" description="Disordered" evidence="1">
    <location>
        <begin position="185"/>
        <end position="216"/>
    </location>
</feature>
<dbReference type="STRING" id="569365.A0A0D2D1E7"/>
<feature type="region of interest" description="Disordered" evidence="1">
    <location>
        <begin position="1"/>
        <end position="23"/>
    </location>
</feature>
<protein>
    <recommendedName>
        <fullName evidence="2">Transcription factor TFIIIC triple barrel domain-containing protein</fullName>
    </recommendedName>
</protein>
<evidence type="ECO:0000259" key="2">
    <source>
        <dbReference type="Pfam" id="PF10419"/>
    </source>
</evidence>
<reference evidence="3 4" key="1">
    <citation type="submission" date="2015-01" db="EMBL/GenBank/DDBJ databases">
        <title>The Genome Sequence of Cladophialophora immunda CBS83496.</title>
        <authorList>
            <consortium name="The Broad Institute Genomics Platform"/>
            <person name="Cuomo C."/>
            <person name="de Hoog S."/>
            <person name="Gorbushina A."/>
            <person name="Stielow B."/>
            <person name="Teixiera M."/>
            <person name="Abouelleil A."/>
            <person name="Chapman S.B."/>
            <person name="Priest M."/>
            <person name="Young S.K."/>
            <person name="Wortman J."/>
            <person name="Nusbaum C."/>
            <person name="Birren B."/>
        </authorList>
    </citation>
    <scope>NUCLEOTIDE SEQUENCE [LARGE SCALE GENOMIC DNA]</scope>
    <source>
        <strain evidence="3 4">CBS 83496</strain>
    </source>
</reference>
<dbReference type="AlphaFoldDB" id="A0A0D2D1E7"/>
<dbReference type="HOGENOM" id="CLU_062298_0_0_1"/>
<dbReference type="GeneID" id="27344570"/>
<feature type="compositionally biased region" description="Acidic residues" evidence="1">
    <location>
        <begin position="10"/>
        <end position="21"/>
    </location>
</feature>
<name>A0A0D2D1E7_9EURO</name>
<dbReference type="Pfam" id="PF10419">
    <property type="entry name" value="TFIIIC_sub6"/>
    <property type="match status" value="1"/>
</dbReference>
<dbReference type="VEuPathDB" id="FungiDB:PV07_05376"/>
<proteinExistence type="predicted"/>
<dbReference type="InterPro" id="IPR019481">
    <property type="entry name" value="TFIIIC_triple_barrel"/>
</dbReference>